<dbReference type="PATRIC" id="fig|1423807.3.peg.277"/>
<dbReference type="HAMAP" id="MF_01080">
    <property type="entry name" value="TruB_bact"/>
    <property type="match status" value="1"/>
</dbReference>
<organism evidence="8 9">
    <name type="scientific">Paucilactobacillus suebicus DSM 5007 = KCTC 3549</name>
    <dbReference type="NCBI Taxonomy" id="1423807"/>
    <lineage>
        <taxon>Bacteria</taxon>
        <taxon>Bacillati</taxon>
        <taxon>Bacillota</taxon>
        <taxon>Bacilli</taxon>
        <taxon>Lactobacillales</taxon>
        <taxon>Lactobacillaceae</taxon>
        <taxon>Paucilactobacillus</taxon>
    </lineage>
</organism>
<dbReference type="RefSeq" id="WP_010622254.1">
    <property type="nucleotide sequence ID" value="NZ_AZGF01000011.1"/>
</dbReference>
<dbReference type="EMBL" id="AZGF01000011">
    <property type="protein sequence ID" value="KRM12062.1"/>
    <property type="molecule type" value="Genomic_DNA"/>
</dbReference>
<dbReference type="SUPFAM" id="SSF55120">
    <property type="entry name" value="Pseudouridine synthase"/>
    <property type="match status" value="1"/>
</dbReference>
<keyword evidence="3 5" id="KW-0819">tRNA processing</keyword>
<evidence type="ECO:0000256" key="5">
    <source>
        <dbReference type="HAMAP-Rule" id="MF_01080"/>
    </source>
</evidence>
<evidence type="ECO:0000313" key="8">
    <source>
        <dbReference type="EMBL" id="KRM12062.1"/>
    </source>
</evidence>
<evidence type="ECO:0000313" key="9">
    <source>
        <dbReference type="Proteomes" id="UP000051820"/>
    </source>
</evidence>
<dbReference type="FunFam" id="3.30.2350.10:FF:000011">
    <property type="entry name" value="tRNA pseudouridine synthase B"/>
    <property type="match status" value="1"/>
</dbReference>
<dbReference type="GO" id="GO:0003723">
    <property type="term" value="F:RNA binding"/>
    <property type="evidence" value="ECO:0007669"/>
    <property type="project" value="InterPro"/>
</dbReference>
<evidence type="ECO:0000259" key="7">
    <source>
        <dbReference type="Pfam" id="PF16198"/>
    </source>
</evidence>
<name>A0A0R1W2P2_9LACO</name>
<dbReference type="Gene3D" id="3.30.2350.10">
    <property type="entry name" value="Pseudouridine synthase"/>
    <property type="match status" value="1"/>
</dbReference>
<dbReference type="PANTHER" id="PTHR13767:SF2">
    <property type="entry name" value="PSEUDOURIDYLATE SYNTHASE TRUB1"/>
    <property type="match status" value="1"/>
</dbReference>
<feature type="domain" description="tRNA pseudouridylate synthase B C-terminal" evidence="7">
    <location>
        <begin position="179"/>
        <end position="237"/>
    </location>
</feature>
<dbReference type="InterPro" id="IPR002501">
    <property type="entry name" value="PsdUridine_synth_N"/>
</dbReference>
<dbReference type="GO" id="GO:1990481">
    <property type="term" value="P:mRNA pseudouridine synthesis"/>
    <property type="evidence" value="ECO:0007669"/>
    <property type="project" value="TreeGrafter"/>
</dbReference>
<keyword evidence="9" id="KW-1185">Reference proteome</keyword>
<dbReference type="InterPro" id="IPR020103">
    <property type="entry name" value="PsdUridine_synth_cat_dom_sf"/>
</dbReference>
<dbReference type="OrthoDB" id="9802309at2"/>
<comment type="caution">
    <text evidence="8">The sequence shown here is derived from an EMBL/GenBank/DDBJ whole genome shotgun (WGS) entry which is preliminary data.</text>
</comment>
<accession>A0A0R1W2P2</accession>
<dbReference type="GO" id="GO:0031119">
    <property type="term" value="P:tRNA pseudouridine synthesis"/>
    <property type="evidence" value="ECO:0007669"/>
    <property type="project" value="UniProtKB-UniRule"/>
</dbReference>
<dbReference type="Pfam" id="PF16198">
    <property type="entry name" value="TruB_C_2"/>
    <property type="match status" value="1"/>
</dbReference>
<comment type="catalytic activity">
    <reaction evidence="1 5">
        <text>uridine(55) in tRNA = pseudouridine(55) in tRNA</text>
        <dbReference type="Rhea" id="RHEA:42532"/>
        <dbReference type="Rhea" id="RHEA-COMP:10101"/>
        <dbReference type="Rhea" id="RHEA-COMP:10102"/>
        <dbReference type="ChEBI" id="CHEBI:65314"/>
        <dbReference type="ChEBI" id="CHEBI:65315"/>
        <dbReference type="EC" id="5.4.99.25"/>
    </reaction>
</comment>
<evidence type="ECO:0000256" key="2">
    <source>
        <dbReference type="ARBA" id="ARBA00005642"/>
    </source>
</evidence>
<reference evidence="8 9" key="1">
    <citation type="journal article" date="2015" name="Genome Announc.">
        <title>Expanding the biotechnology potential of lactobacilli through comparative genomics of 213 strains and associated genera.</title>
        <authorList>
            <person name="Sun Z."/>
            <person name="Harris H.M."/>
            <person name="McCann A."/>
            <person name="Guo C."/>
            <person name="Argimon S."/>
            <person name="Zhang W."/>
            <person name="Yang X."/>
            <person name="Jeffery I.B."/>
            <person name="Cooney J.C."/>
            <person name="Kagawa T.F."/>
            <person name="Liu W."/>
            <person name="Song Y."/>
            <person name="Salvetti E."/>
            <person name="Wrobel A."/>
            <person name="Rasinkangas P."/>
            <person name="Parkhill J."/>
            <person name="Rea M.C."/>
            <person name="O'Sullivan O."/>
            <person name="Ritari J."/>
            <person name="Douillard F.P."/>
            <person name="Paul Ross R."/>
            <person name="Yang R."/>
            <person name="Briner A.E."/>
            <person name="Felis G.E."/>
            <person name="de Vos W.M."/>
            <person name="Barrangou R."/>
            <person name="Klaenhammer T.R."/>
            <person name="Caufield P.W."/>
            <person name="Cui Y."/>
            <person name="Zhang H."/>
            <person name="O'Toole P.W."/>
        </authorList>
    </citation>
    <scope>NUCLEOTIDE SEQUENCE [LARGE SCALE GENOMIC DNA]</scope>
    <source>
        <strain evidence="8 9">DSM 5007</strain>
    </source>
</reference>
<evidence type="ECO:0000256" key="3">
    <source>
        <dbReference type="ARBA" id="ARBA00022694"/>
    </source>
</evidence>
<dbReference type="AlphaFoldDB" id="A0A0R1W2P2"/>
<dbReference type="EC" id="5.4.99.25" evidence="5"/>
<dbReference type="GO" id="GO:0160148">
    <property type="term" value="F:tRNA pseudouridine(55) synthase activity"/>
    <property type="evidence" value="ECO:0007669"/>
    <property type="project" value="UniProtKB-EC"/>
</dbReference>
<dbReference type="STRING" id="1423807.FD16_GL000274"/>
<dbReference type="eggNOG" id="COG0130">
    <property type="taxonomic scope" value="Bacteria"/>
</dbReference>
<dbReference type="InterPro" id="IPR014780">
    <property type="entry name" value="tRNA_psdUridine_synth_TruB"/>
</dbReference>
<dbReference type="PANTHER" id="PTHR13767">
    <property type="entry name" value="TRNA-PSEUDOURIDINE SYNTHASE"/>
    <property type="match status" value="1"/>
</dbReference>
<feature type="domain" description="Pseudouridine synthase II N-terminal" evidence="6">
    <location>
        <begin position="23"/>
        <end position="178"/>
    </location>
</feature>
<dbReference type="NCBIfam" id="TIGR00431">
    <property type="entry name" value="TruB"/>
    <property type="match status" value="1"/>
</dbReference>
<dbReference type="Pfam" id="PF01509">
    <property type="entry name" value="TruB_N"/>
    <property type="match status" value="1"/>
</dbReference>
<evidence type="ECO:0000259" key="6">
    <source>
        <dbReference type="Pfam" id="PF01509"/>
    </source>
</evidence>
<evidence type="ECO:0000256" key="1">
    <source>
        <dbReference type="ARBA" id="ARBA00000385"/>
    </source>
</evidence>
<protein>
    <recommendedName>
        <fullName evidence="5">tRNA pseudouridine synthase B</fullName>
        <ecNumber evidence="5">5.4.99.25</ecNumber>
    </recommendedName>
    <alternativeName>
        <fullName evidence="5">tRNA pseudouridine(55) synthase</fullName>
        <shortName evidence="5">Psi55 synthase</shortName>
    </alternativeName>
    <alternativeName>
        <fullName evidence="5">tRNA pseudouridylate synthase</fullName>
    </alternativeName>
    <alternativeName>
        <fullName evidence="5">tRNA-uridine isomerase</fullName>
    </alternativeName>
</protein>
<comment type="function">
    <text evidence="5">Responsible for synthesis of pseudouridine from uracil-55 in the psi GC loop of transfer RNAs.</text>
</comment>
<evidence type="ECO:0000256" key="4">
    <source>
        <dbReference type="ARBA" id="ARBA00023235"/>
    </source>
</evidence>
<gene>
    <name evidence="5" type="primary">truB</name>
    <name evidence="8" type="ORF">FD16_GL000274</name>
</gene>
<feature type="active site" description="Nucleophile" evidence="5">
    <location>
        <position position="38"/>
    </location>
</feature>
<proteinExistence type="inferred from homology"/>
<dbReference type="CDD" id="cd02573">
    <property type="entry name" value="PseudoU_synth_EcTruB"/>
    <property type="match status" value="1"/>
</dbReference>
<dbReference type="InterPro" id="IPR032819">
    <property type="entry name" value="TruB_C"/>
</dbReference>
<sequence>MNGIIPLYKERGLTSHDCVNQLRKILHTKKIGHSGTLDPNVDGVLPICVGRATKVVEYLMESGKEYRGQLLIGKMTTTEDLDGEVVKTAPVDHELPVEEIEQVMDKMTGIITQIPPMYSAVKVNGRKLYEYARAGEKVERPSRQIEISKFQLTATSYDQKNKTQTVNFVVNCSKGTYVRTLAVDLADSLGYPGVMSDLTRTQSGGFKIDQTVKMDEIALASEQGDLDKLFYPLDYALKKYTHIEINEEFWSGVKNGVWLKFDEISVSDKVIALVYNQQVRALYQRNEEKQCYQPLKMLVLD</sequence>
<comment type="similarity">
    <text evidence="2 5">Belongs to the pseudouridine synthase TruB family. Type 1 subfamily.</text>
</comment>
<keyword evidence="4 5" id="KW-0413">Isomerase</keyword>
<dbReference type="Proteomes" id="UP000051820">
    <property type="component" value="Unassembled WGS sequence"/>
</dbReference>